<dbReference type="Pfam" id="PF02518">
    <property type="entry name" value="HATPase_c"/>
    <property type="match status" value="1"/>
</dbReference>
<dbReference type="InterPro" id="IPR003594">
    <property type="entry name" value="HATPase_dom"/>
</dbReference>
<dbReference type="Proteomes" id="UP000190814">
    <property type="component" value="Unassembled WGS sequence"/>
</dbReference>
<dbReference type="PANTHER" id="PTHR40448">
    <property type="entry name" value="TWO-COMPONENT SENSOR HISTIDINE KINASE"/>
    <property type="match status" value="1"/>
</dbReference>
<keyword evidence="5" id="KW-0472">Membrane</keyword>
<dbReference type="SUPFAM" id="SSF55874">
    <property type="entry name" value="ATPase domain of HSP90 chaperone/DNA topoisomerase II/histidine kinase"/>
    <property type="match status" value="1"/>
</dbReference>
<evidence type="ECO:0000256" key="1">
    <source>
        <dbReference type="ARBA" id="ARBA00000085"/>
    </source>
</evidence>
<keyword evidence="5" id="KW-1133">Transmembrane helix</keyword>
<dbReference type="InterPro" id="IPR036890">
    <property type="entry name" value="HATPase_C_sf"/>
</dbReference>
<protein>
    <recommendedName>
        <fullName evidence="2">histidine kinase</fullName>
        <ecNumber evidence="2">2.7.13.3</ecNumber>
    </recommendedName>
</protein>
<keyword evidence="3 7" id="KW-0418">Kinase</keyword>
<dbReference type="RefSeq" id="WP_078767099.1">
    <property type="nucleotide sequence ID" value="NZ_FUXZ01000017.1"/>
</dbReference>
<comment type="catalytic activity">
    <reaction evidence="1">
        <text>ATP + protein L-histidine = ADP + protein N-phospho-L-histidine.</text>
        <dbReference type="EC" id="2.7.13.3"/>
    </reaction>
</comment>
<evidence type="ECO:0000256" key="5">
    <source>
        <dbReference type="SAM" id="Phobius"/>
    </source>
</evidence>
<evidence type="ECO:0000256" key="4">
    <source>
        <dbReference type="ARBA" id="ARBA00023012"/>
    </source>
</evidence>
<dbReference type="Gene3D" id="3.30.565.10">
    <property type="entry name" value="Histidine kinase-like ATPase, C-terminal domain"/>
    <property type="match status" value="1"/>
</dbReference>
<keyword evidence="5" id="KW-0812">Transmembrane</keyword>
<feature type="domain" description="Histidine kinase" evidence="6">
    <location>
        <begin position="114"/>
        <end position="244"/>
    </location>
</feature>
<name>A0A1T4W434_9FIRM</name>
<dbReference type="InterPro" id="IPR005467">
    <property type="entry name" value="His_kinase_dom"/>
</dbReference>
<proteinExistence type="predicted"/>
<dbReference type="PRINTS" id="PR00344">
    <property type="entry name" value="BCTRLSENSOR"/>
</dbReference>
<sequence length="244" mass="28042">MDNNFYLILCLILVVILIGCIFVLAKVHLKLLKRNETLEDTIVNLGKLNDKLRMDRHDYLNHMQVVYGLMELEEYEEMSSYLNKIYKEMLKTGKAIKTSKPAINALLAAKSSESETKGIELVIEVKSDLKDIKIEDWEMCKVLSNLIDNAEKALDDSNKDEKKIWVNINENREEYLFEVGNNGPEIPEELREKIFKKGFSTKKEEGHGMGLAIISQIINEHEGIINLESNHEKTVFTINLKKGD</sequence>
<feature type="transmembrane region" description="Helical" evidence="5">
    <location>
        <begin position="6"/>
        <end position="25"/>
    </location>
</feature>
<dbReference type="InterPro" id="IPR004358">
    <property type="entry name" value="Sig_transdc_His_kin-like_C"/>
</dbReference>
<dbReference type="Pfam" id="PF14689">
    <property type="entry name" value="SPOB_a"/>
    <property type="match status" value="1"/>
</dbReference>
<dbReference type="STRING" id="39495.SAMN02745111_02273"/>
<dbReference type="OrthoDB" id="9156435at2"/>
<gene>
    <name evidence="7" type="ORF">SAMN02745111_02273</name>
</gene>
<evidence type="ECO:0000313" key="7">
    <source>
        <dbReference type="EMBL" id="SKA71967.1"/>
    </source>
</evidence>
<dbReference type="PANTHER" id="PTHR40448:SF1">
    <property type="entry name" value="TWO-COMPONENT SENSOR HISTIDINE KINASE"/>
    <property type="match status" value="1"/>
</dbReference>
<evidence type="ECO:0000259" key="6">
    <source>
        <dbReference type="PROSITE" id="PS50109"/>
    </source>
</evidence>
<organism evidence="7 8">
    <name type="scientific">Eubacterium uniforme</name>
    <dbReference type="NCBI Taxonomy" id="39495"/>
    <lineage>
        <taxon>Bacteria</taxon>
        <taxon>Bacillati</taxon>
        <taxon>Bacillota</taxon>
        <taxon>Clostridia</taxon>
        <taxon>Eubacteriales</taxon>
        <taxon>Eubacteriaceae</taxon>
        <taxon>Eubacterium</taxon>
    </lineage>
</organism>
<keyword evidence="3 7" id="KW-0808">Transferase</keyword>
<reference evidence="7 8" key="1">
    <citation type="submission" date="2017-02" db="EMBL/GenBank/DDBJ databases">
        <authorList>
            <person name="Peterson S.W."/>
        </authorList>
    </citation>
    <scope>NUCLEOTIDE SEQUENCE [LARGE SCALE GENOMIC DNA]</scope>
    <source>
        <strain evidence="7 8">ATCC 35992</strain>
    </source>
</reference>
<dbReference type="EC" id="2.7.13.3" evidence="2"/>
<dbReference type="Gene3D" id="1.10.287.130">
    <property type="match status" value="1"/>
</dbReference>
<dbReference type="InterPro" id="IPR039506">
    <property type="entry name" value="SPOB_a"/>
</dbReference>
<keyword evidence="8" id="KW-1185">Reference proteome</keyword>
<evidence type="ECO:0000313" key="8">
    <source>
        <dbReference type="Proteomes" id="UP000190814"/>
    </source>
</evidence>
<dbReference type="EMBL" id="FUXZ01000017">
    <property type="protein sequence ID" value="SKA71967.1"/>
    <property type="molecule type" value="Genomic_DNA"/>
</dbReference>
<accession>A0A1T4W434</accession>
<dbReference type="GO" id="GO:0004673">
    <property type="term" value="F:protein histidine kinase activity"/>
    <property type="evidence" value="ECO:0007669"/>
    <property type="project" value="UniProtKB-EC"/>
</dbReference>
<dbReference type="PROSITE" id="PS50109">
    <property type="entry name" value="HIS_KIN"/>
    <property type="match status" value="1"/>
</dbReference>
<evidence type="ECO:0000256" key="2">
    <source>
        <dbReference type="ARBA" id="ARBA00012438"/>
    </source>
</evidence>
<dbReference type="GO" id="GO:0000160">
    <property type="term" value="P:phosphorelay signal transduction system"/>
    <property type="evidence" value="ECO:0007669"/>
    <property type="project" value="UniProtKB-KW"/>
</dbReference>
<dbReference type="GO" id="GO:0042802">
    <property type="term" value="F:identical protein binding"/>
    <property type="evidence" value="ECO:0007669"/>
    <property type="project" value="TreeGrafter"/>
</dbReference>
<evidence type="ECO:0000256" key="3">
    <source>
        <dbReference type="ARBA" id="ARBA00022777"/>
    </source>
</evidence>
<dbReference type="AlphaFoldDB" id="A0A1T4W434"/>
<dbReference type="SMART" id="SM00387">
    <property type="entry name" value="HATPase_c"/>
    <property type="match status" value="1"/>
</dbReference>
<keyword evidence="4" id="KW-0902">Two-component regulatory system</keyword>